<dbReference type="Proteomes" id="UP001341840">
    <property type="component" value="Unassembled WGS sequence"/>
</dbReference>
<organism evidence="1 2">
    <name type="scientific">Stylosanthes scabra</name>
    <dbReference type="NCBI Taxonomy" id="79078"/>
    <lineage>
        <taxon>Eukaryota</taxon>
        <taxon>Viridiplantae</taxon>
        <taxon>Streptophyta</taxon>
        <taxon>Embryophyta</taxon>
        <taxon>Tracheophyta</taxon>
        <taxon>Spermatophyta</taxon>
        <taxon>Magnoliopsida</taxon>
        <taxon>eudicotyledons</taxon>
        <taxon>Gunneridae</taxon>
        <taxon>Pentapetalae</taxon>
        <taxon>rosids</taxon>
        <taxon>fabids</taxon>
        <taxon>Fabales</taxon>
        <taxon>Fabaceae</taxon>
        <taxon>Papilionoideae</taxon>
        <taxon>50 kb inversion clade</taxon>
        <taxon>dalbergioids sensu lato</taxon>
        <taxon>Dalbergieae</taxon>
        <taxon>Pterocarpus clade</taxon>
        <taxon>Stylosanthes</taxon>
    </lineage>
</organism>
<reference evidence="1 2" key="1">
    <citation type="journal article" date="2023" name="Plants (Basel)">
        <title>Bridging the Gap: Combining Genomics and Transcriptomics Approaches to Understand Stylosanthes scabra, an Orphan Legume from the Brazilian Caatinga.</title>
        <authorList>
            <person name="Ferreira-Neto J.R.C."/>
            <person name="da Silva M.D."/>
            <person name="Binneck E."/>
            <person name="de Melo N.F."/>
            <person name="da Silva R.H."/>
            <person name="de Melo A.L.T.M."/>
            <person name="Pandolfi V."/>
            <person name="Bustamante F.O."/>
            <person name="Brasileiro-Vidal A.C."/>
            <person name="Benko-Iseppon A.M."/>
        </authorList>
    </citation>
    <scope>NUCLEOTIDE SEQUENCE [LARGE SCALE GENOMIC DNA]</scope>
    <source>
        <tissue evidence="1">Leaves</tissue>
    </source>
</reference>
<comment type="caution">
    <text evidence="1">The sequence shown here is derived from an EMBL/GenBank/DDBJ whole genome shotgun (WGS) entry which is preliminary data.</text>
</comment>
<protein>
    <submittedName>
        <fullName evidence="1">Uncharacterized protein</fullName>
    </submittedName>
</protein>
<name>A0ABU6VKD4_9FABA</name>
<dbReference type="EMBL" id="JASCZI010151483">
    <property type="protein sequence ID" value="MED6173113.1"/>
    <property type="molecule type" value="Genomic_DNA"/>
</dbReference>
<sequence length="83" mass="9237">MLKKVLCLQAQVMIRVTPEVRKILALGWEMEGETEADEGVPVISSVNGMKEIVSTSNSDVMQEMLKGIIFGCDRQWHLVTNCA</sequence>
<evidence type="ECO:0000313" key="1">
    <source>
        <dbReference type="EMBL" id="MED6173113.1"/>
    </source>
</evidence>
<gene>
    <name evidence="1" type="ORF">PIB30_056281</name>
</gene>
<proteinExistence type="predicted"/>
<evidence type="ECO:0000313" key="2">
    <source>
        <dbReference type="Proteomes" id="UP001341840"/>
    </source>
</evidence>
<keyword evidence="2" id="KW-1185">Reference proteome</keyword>
<accession>A0ABU6VKD4</accession>